<dbReference type="EMBL" id="GACK01008799">
    <property type="protein sequence ID" value="JAA56235.1"/>
    <property type="molecule type" value="mRNA"/>
</dbReference>
<dbReference type="InterPro" id="IPR002398">
    <property type="entry name" value="Pept_C14"/>
</dbReference>
<dbReference type="SMART" id="SM00115">
    <property type="entry name" value="CASc"/>
    <property type="match status" value="1"/>
</dbReference>
<dbReference type="InterPro" id="IPR011029">
    <property type="entry name" value="DEATH-like_dom_sf"/>
</dbReference>
<keyword evidence="4" id="KW-0378">Hydrolase</keyword>
<dbReference type="SUPFAM" id="SSF47986">
    <property type="entry name" value="DEATH domain"/>
    <property type="match status" value="1"/>
</dbReference>
<dbReference type="Pfam" id="PF00656">
    <property type="entry name" value="Peptidase_C14"/>
    <property type="match status" value="1"/>
</dbReference>
<dbReference type="Pfam" id="PF00619">
    <property type="entry name" value="CARD"/>
    <property type="match status" value="1"/>
</dbReference>
<feature type="active site" evidence="7">
    <location>
        <position position="280"/>
    </location>
</feature>
<dbReference type="GO" id="GO:0006508">
    <property type="term" value="P:proteolysis"/>
    <property type="evidence" value="ECO:0007669"/>
    <property type="project" value="UniProtKB-KW"/>
</dbReference>
<dbReference type="Gene3D" id="1.10.533.10">
    <property type="entry name" value="Death Domain, Fas"/>
    <property type="match status" value="1"/>
</dbReference>
<feature type="compositionally biased region" description="Pro residues" evidence="9">
    <location>
        <begin position="94"/>
        <end position="107"/>
    </location>
</feature>
<dbReference type="InterPro" id="IPR011600">
    <property type="entry name" value="Pept_C14_caspase"/>
</dbReference>
<dbReference type="GO" id="GO:0006915">
    <property type="term" value="P:apoptotic process"/>
    <property type="evidence" value="ECO:0007669"/>
    <property type="project" value="UniProtKB-KW"/>
</dbReference>
<name>L7LWQ9_RHIPC</name>
<dbReference type="InterPro" id="IPR015917">
    <property type="entry name" value="Pept_C14A"/>
</dbReference>
<reference evidence="13" key="1">
    <citation type="submission" date="2012-11" db="EMBL/GenBank/DDBJ databases">
        <authorList>
            <person name="Lucero-Rivera Y.E."/>
            <person name="Tovar-Ramirez D."/>
        </authorList>
    </citation>
    <scope>NUCLEOTIDE SEQUENCE</scope>
    <source>
        <tissue evidence="13">Salivary gland</tissue>
    </source>
</reference>
<evidence type="ECO:0000313" key="13">
    <source>
        <dbReference type="EMBL" id="JAA56235.1"/>
    </source>
</evidence>
<evidence type="ECO:0000256" key="7">
    <source>
        <dbReference type="PIRSR" id="PIRSR038001-1"/>
    </source>
</evidence>
<dbReference type="PROSITE" id="PS50209">
    <property type="entry name" value="CARD"/>
    <property type="match status" value="1"/>
</dbReference>
<comment type="similarity">
    <text evidence="1 8">Belongs to the peptidase C14A family.</text>
</comment>
<feature type="active site" evidence="7">
    <location>
        <position position="236"/>
    </location>
</feature>
<evidence type="ECO:0000256" key="9">
    <source>
        <dbReference type="SAM" id="MobiDB-lite"/>
    </source>
</evidence>
<evidence type="ECO:0000259" key="10">
    <source>
        <dbReference type="PROSITE" id="PS50207"/>
    </source>
</evidence>
<dbReference type="InterPro" id="IPR029030">
    <property type="entry name" value="Caspase-like_dom_sf"/>
</dbReference>
<sequence>MDPEHRSKFRDPELISAMVACIDFDKLAPSLHSRGILTAAMVDDIKEKEDLNERNLCLLYRLPKRGPTAFDRFVSILRENGMFQAVRLLTGESPPEPPSSSVVPPPTRGAQPFGGGDARLDSAHNGYGTRAEATDSELHVVRAKELRHGDDVYTMIHKPRGLCIIINNMDFVRAEDRRIGSEHDVRRMEHLFREFHFNCIVRYNLTASQIKTLLSWAAQPEQQEGADCLVVILMSHGKKDTIDDIDGEQVHLYDDVFTLFNNENCPALQGKPKLFFIQACRGTKDDSGTGAAVFDTADAGPIPADVPQSSSARQERLATWSDMYFAFATIPGYKALKNSAIGSWFLADVYSVFSQHAATMHLESMMRLVQKKVLDRTAHDGSKQTCSPQLPGWTKKLYFNPGFFVERRPKEAEAEVLHTAL</sequence>
<dbReference type="GO" id="GO:0042981">
    <property type="term" value="P:regulation of apoptotic process"/>
    <property type="evidence" value="ECO:0007669"/>
    <property type="project" value="InterPro"/>
</dbReference>
<protein>
    <submittedName>
        <fullName evidence="13">Putative caspase-2</fullName>
    </submittedName>
</protein>
<dbReference type="PROSITE" id="PS50207">
    <property type="entry name" value="CASPASE_P10"/>
    <property type="match status" value="1"/>
</dbReference>
<feature type="region of interest" description="Disordered" evidence="9">
    <location>
        <begin position="90"/>
        <end position="115"/>
    </location>
</feature>
<organism evidence="13">
    <name type="scientific">Rhipicephalus pulchellus</name>
    <name type="common">Yellow backed tick</name>
    <name type="synonym">Dermacentor pulchellus</name>
    <dbReference type="NCBI Taxonomy" id="72859"/>
    <lineage>
        <taxon>Eukaryota</taxon>
        <taxon>Metazoa</taxon>
        <taxon>Ecdysozoa</taxon>
        <taxon>Arthropoda</taxon>
        <taxon>Chelicerata</taxon>
        <taxon>Arachnida</taxon>
        <taxon>Acari</taxon>
        <taxon>Parasitiformes</taxon>
        <taxon>Ixodida</taxon>
        <taxon>Ixodoidea</taxon>
        <taxon>Ixodidae</taxon>
        <taxon>Rhipicephalinae</taxon>
        <taxon>Rhipicephalus</taxon>
        <taxon>Rhipicephalus</taxon>
    </lineage>
</organism>
<dbReference type="SMART" id="SM00114">
    <property type="entry name" value="CARD"/>
    <property type="match status" value="1"/>
</dbReference>
<feature type="domain" description="Caspase family p10" evidence="10">
    <location>
        <begin position="313"/>
        <end position="401"/>
    </location>
</feature>
<dbReference type="CDD" id="cd00032">
    <property type="entry name" value="CASc"/>
    <property type="match status" value="1"/>
</dbReference>
<evidence type="ECO:0000256" key="8">
    <source>
        <dbReference type="RuleBase" id="RU003971"/>
    </source>
</evidence>
<accession>L7LWQ9</accession>
<dbReference type="PROSITE" id="PS50208">
    <property type="entry name" value="CASPASE_P20"/>
    <property type="match status" value="1"/>
</dbReference>
<keyword evidence="5" id="KW-0788">Thiol protease</keyword>
<evidence type="ECO:0000256" key="6">
    <source>
        <dbReference type="ARBA" id="ARBA00023145"/>
    </source>
</evidence>
<dbReference type="PIRSF" id="PIRSF038001">
    <property type="entry name" value="Caspase_ICE"/>
    <property type="match status" value="1"/>
</dbReference>
<dbReference type="Gene3D" id="3.40.50.1460">
    <property type="match status" value="1"/>
</dbReference>
<dbReference type="PANTHER" id="PTHR47901:SF8">
    <property type="entry name" value="CASPASE-3"/>
    <property type="match status" value="1"/>
</dbReference>
<evidence type="ECO:0000256" key="2">
    <source>
        <dbReference type="ARBA" id="ARBA00022670"/>
    </source>
</evidence>
<dbReference type="InterPro" id="IPR001309">
    <property type="entry name" value="Pept_C14_p20"/>
</dbReference>
<dbReference type="AlphaFoldDB" id="L7LWQ9"/>
<evidence type="ECO:0000256" key="3">
    <source>
        <dbReference type="ARBA" id="ARBA00022703"/>
    </source>
</evidence>
<dbReference type="GO" id="GO:0004197">
    <property type="term" value="F:cysteine-type endopeptidase activity"/>
    <property type="evidence" value="ECO:0007669"/>
    <property type="project" value="InterPro"/>
</dbReference>
<evidence type="ECO:0000256" key="4">
    <source>
        <dbReference type="ARBA" id="ARBA00022801"/>
    </source>
</evidence>
<keyword evidence="2" id="KW-0645">Protease</keyword>
<evidence type="ECO:0000256" key="1">
    <source>
        <dbReference type="ARBA" id="ARBA00010134"/>
    </source>
</evidence>
<dbReference type="PRINTS" id="PR00376">
    <property type="entry name" value="IL1BCENZYME"/>
</dbReference>
<dbReference type="PROSITE" id="PS01122">
    <property type="entry name" value="CASPASE_CYS"/>
    <property type="match status" value="1"/>
</dbReference>
<dbReference type="InterPro" id="IPR002138">
    <property type="entry name" value="Pept_C14_p10"/>
</dbReference>
<dbReference type="SUPFAM" id="SSF52129">
    <property type="entry name" value="Caspase-like"/>
    <property type="match status" value="1"/>
</dbReference>
<evidence type="ECO:0000256" key="5">
    <source>
        <dbReference type="ARBA" id="ARBA00022807"/>
    </source>
</evidence>
<evidence type="ECO:0000259" key="11">
    <source>
        <dbReference type="PROSITE" id="PS50208"/>
    </source>
</evidence>
<dbReference type="PANTHER" id="PTHR47901">
    <property type="entry name" value="CASPASE RECRUITMENT DOMAIN-CONTAINING PROTEIN 18"/>
    <property type="match status" value="1"/>
</dbReference>
<reference evidence="13" key="2">
    <citation type="journal article" date="2015" name="J. Proteomics">
        <title>Sexual differences in the sialomes of the zebra tick, Rhipicephalus pulchellus.</title>
        <authorList>
            <person name="Tan A.W."/>
            <person name="Francischetti I.M."/>
            <person name="Slovak M."/>
            <person name="Kini R.M."/>
            <person name="Ribeiro J.M."/>
        </authorList>
    </citation>
    <scope>NUCLEOTIDE SEQUENCE</scope>
    <source>
        <tissue evidence="13">Salivary gland</tissue>
    </source>
</reference>
<evidence type="ECO:0000259" key="12">
    <source>
        <dbReference type="PROSITE" id="PS50209"/>
    </source>
</evidence>
<feature type="domain" description="CARD" evidence="12">
    <location>
        <begin position="14"/>
        <end position="92"/>
    </location>
</feature>
<dbReference type="InterPro" id="IPR033139">
    <property type="entry name" value="Caspase_cys_AS"/>
</dbReference>
<dbReference type="CDD" id="cd01671">
    <property type="entry name" value="CARD"/>
    <property type="match status" value="1"/>
</dbReference>
<feature type="domain" description="Caspase family p20" evidence="11">
    <location>
        <begin position="159"/>
        <end position="284"/>
    </location>
</feature>
<keyword evidence="6" id="KW-0865">Zymogen</keyword>
<dbReference type="InterPro" id="IPR001315">
    <property type="entry name" value="CARD"/>
</dbReference>
<keyword evidence="3" id="KW-0053">Apoptosis</keyword>
<proteinExistence type="evidence at transcript level"/>